<gene>
    <name evidence="3" type="ORF">LEA_06782</name>
</gene>
<feature type="region of interest" description="Disordered" evidence="1">
    <location>
        <begin position="1"/>
        <end position="76"/>
    </location>
</feature>
<dbReference type="AlphaFoldDB" id="K1TGX4"/>
<feature type="compositionally biased region" description="Basic and acidic residues" evidence="1">
    <location>
        <begin position="17"/>
        <end position="26"/>
    </location>
</feature>
<feature type="compositionally biased region" description="Basic and acidic residues" evidence="1">
    <location>
        <begin position="54"/>
        <end position="76"/>
    </location>
</feature>
<proteinExistence type="predicted"/>
<evidence type="ECO:0000313" key="3">
    <source>
        <dbReference type="EMBL" id="EKC72357.1"/>
    </source>
</evidence>
<dbReference type="Gene3D" id="3.30.980.40">
    <property type="match status" value="1"/>
</dbReference>
<dbReference type="PANTHER" id="PTHR22683">
    <property type="entry name" value="SPORULATION PROTEIN RELATED"/>
    <property type="match status" value="1"/>
</dbReference>
<keyword evidence="3" id="KW-0132">Cell division</keyword>
<feature type="domain" description="FtsK alpha" evidence="2">
    <location>
        <begin position="93"/>
        <end position="191"/>
    </location>
</feature>
<dbReference type="InterPro" id="IPR050206">
    <property type="entry name" value="FtsK/SpoIIIE/SftA"/>
</dbReference>
<feature type="compositionally biased region" description="Low complexity" evidence="1">
    <location>
        <begin position="1"/>
        <end position="10"/>
    </location>
</feature>
<feature type="non-terminal residue" evidence="3">
    <location>
        <position position="1"/>
    </location>
</feature>
<evidence type="ECO:0000259" key="2">
    <source>
        <dbReference type="Pfam" id="PF17854"/>
    </source>
</evidence>
<dbReference type="EMBL" id="AJWY01004446">
    <property type="protein sequence ID" value="EKC72357.1"/>
    <property type="molecule type" value="Genomic_DNA"/>
</dbReference>
<organism evidence="3">
    <name type="scientific">human gut metagenome</name>
    <dbReference type="NCBI Taxonomy" id="408170"/>
    <lineage>
        <taxon>unclassified sequences</taxon>
        <taxon>metagenomes</taxon>
        <taxon>organismal metagenomes</taxon>
    </lineage>
</organism>
<dbReference type="GO" id="GO:0051301">
    <property type="term" value="P:cell division"/>
    <property type="evidence" value="ECO:0007669"/>
    <property type="project" value="UniProtKB-KW"/>
</dbReference>
<comment type="caution">
    <text evidence="3">The sequence shown here is derived from an EMBL/GenBank/DDBJ whole genome shotgun (WGS) entry which is preliminary data.</text>
</comment>
<feature type="non-terminal residue" evidence="3">
    <location>
        <position position="234"/>
    </location>
</feature>
<sequence length="234" mass="25439">NNTKKSVTKPTAKKSSKTKEKPIKEEPAEEPFSNGIDEAFGKMDDIVEEPTEEVGEKKEEQPEKAKNMSESEKEGYNEEFNKAIERPIPKYVIPPLDLLSKPKATSGDKREEMRRTAEKLISVLDNFGVKAKLLQVTQGPTVTRYEIQPDTGVKLSKIVGLADDIALNLAVSTVLVAPVPGKAAVGVEIPNNKVTPVSIREMLESDAFKNAKSKLTVGLGKDIGGNVVIGDIAK</sequence>
<dbReference type="InterPro" id="IPR041027">
    <property type="entry name" value="FtsK_alpha"/>
</dbReference>
<accession>K1TGX4</accession>
<keyword evidence="3" id="KW-0131">Cell cycle</keyword>
<protein>
    <submittedName>
        <fullName evidence="3">Cell division FtsK/SpoIIIE</fullName>
    </submittedName>
</protein>
<dbReference type="Pfam" id="PF17854">
    <property type="entry name" value="FtsK_alpha"/>
    <property type="match status" value="1"/>
</dbReference>
<dbReference type="PANTHER" id="PTHR22683:SF41">
    <property type="entry name" value="DNA TRANSLOCASE FTSK"/>
    <property type="match status" value="1"/>
</dbReference>
<reference evidence="3" key="1">
    <citation type="journal article" date="2013" name="Environ. Microbiol.">
        <title>Microbiota from the distal guts of lean and obese adolescents exhibit partial functional redundancy besides clear differences in community structure.</title>
        <authorList>
            <person name="Ferrer M."/>
            <person name="Ruiz A."/>
            <person name="Lanza F."/>
            <person name="Haange S.B."/>
            <person name="Oberbach A."/>
            <person name="Till H."/>
            <person name="Bargiela R."/>
            <person name="Campoy C."/>
            <person name="Segura M.T."/>
            <person name="Richter M."/>
            <person name="von Bergen M."/>
            <person name="Seifert J."/>
            <person name="Suarez A."/>
        </authorList>
    </citation>
    <scope>NUCLEOTIDE SEQUENCE</scope>
</reference>
<evidence type="ECO:0000256" key="1">
    <source>
        <dbReference type="SAM" id="MobiDB-lite"/>
    </source>
</evidence>
<name>K1TGX4_9ZZZZ</name>